<keyword evidence="2" id="KW-1185">Reference proteome</keyword>
<dbReference type="EMBL" id="JAOCQF010000001">
    <property type="protein sequence ID" value="MCT8329811.1"/>
    <property type="molecule type" value="Genomic_DNA"/>
</dbReference>
<comment type="caution">
    <text evidence="1">The sequence shown here is derived from an EMBL/GenBank/DDBJ whole genome shotgun (WGS) entry which is preliminary data.</text>
</comment>
<dbReference type="Pfam" id="PF11150">
    <property type="entry name" value="DUF2927"/>
    <property type="match status" value="1"/>
</dbReference>
<proteinExistence type="predicted"/>
<reference evidence="2" key="1">
    <citation type="submission" date="2023-07" db="EMBL/GenBank/DDBJ databases">
        <title>Defluviimonas sediminis sp. nov., isolated from mangrove sediment.</title>
        <authorList>
            <person name="Liu L."/>
            <person name="Li J."/>
            <person name="Huang Y."/>
            <person name="Pan J."/>
            <person name="Li M."/>
        </authorList>
    </citation>
    <scope>NUCLEOTIDE SEQUENCE [LARGE SCALE GENOMIC DNA]</scope>
    <source>
        <strain evidence="2">FT324</strain>
    </source>
</reference>
<evidence type="ECO:0000313" key="2">
    <source>
        <dbReference type="Proteomes" id="UP001205601"/>
    </source>
</evidence>
<sequence>MDGSVRRWSLRDAGAAAAIVLSGVLAGCDGTAPAGLSTPAGSASAPAEPATPPLSAESLAARAYYQRIETAALARGQLRTDGGGTDTPFSAEDLARNFERIAFFDEFQRRGGQLVAQQRESTLHRWQGSVRVEVAFGDTVPAEQRARDRMTIASYLVQLSDLTGLPIRMTGFAPNFTVFILNEEERRQAGRLILSLAPGMDPEALSSALEMKPDTYCTIFSFAPAGSAVYSRALAVIRGELPEILRLSCLHEEIAQGLGLVNDSPRARPSIFNDNDEFATLTRQDELMLRILYDRRLAPGMSLSQAAPTVSSIAAELMGGEIIAALP</sequence>
<dbReference type="InterPro" id="IPR021323">
    <property type="entry name" value="DUF2927"/>
</dbReference>
<evidence type="ECO:0000313" key="1">
    <source>
        <dbReference type="EMBL" id="MCT8329811.1"/>
    </source>
</evidence>
<organism evidence="1 2">
    <name type="scientific">Albidovulum sediminis</name>
    <dbReference type="NCBI Taxonomy" id="3066345"/>
    <lineage>
        <taxon>Bacteria</taxon>
        <taxon>Pseudomonadati</taxon>
        <taxon>Pseudomonadota</taxon>
        <taxon>Alphaproteobacteria</taxon>
        <taxon>Rhodobacterales</taxon>
        <taxon>Paracoccaceae</taxon>
        <taxon>Albidovulum</taxon>
    </lineage>
</organism>
<dbReference type="Proteomes" id="UP001205601">
    <property type="component" value="Unassembled WGS sequence"/>
</dbReference>
<accession>A0ABT2NLM4</accession>
<gene>
    <name evidence="1" type="ORF">N5I32_09830</name>
</gene>
<protein>
    <submittedName>
        <fullName evidence="1">DUF2927 domain-containing protein</fullName>
    </submittedName>
</protein>
<name>A0ABT2NLM4_9RHOB</name>
<dbReference type="PROSITE" id="PS51257">
    <property type="entry name" value="PROKAR_LIPOPROTEIN"/>
    <property type="match status" value="1"/>
</dbReference>